<dbReference type="Proteomes" id="UP000233837">
    <property type="component" value="Unassembled WGS sequence"/>
</dbReference>
<dbReference type="AlphaFoldDB" id="A0A2I0WSN1"/>
<feature type="chain" id="PRO_5014197547" evidence="1">
    <location>
        <begin position="24"/>
        <end position="105"/>
    </location>
</feature>
<dbReference type="EMBL" id="KZ502443">
    <property type="protein sequence ID" value="PKU78656.1"/>
    <property type="molecule type" value="Genomic_DNA"/>
</dbReference>
<sequence>MSMLRVWGGKLFSLAGRITLVKSVLLTYPTFHSANSMVPKKVLYEIDKICKEFIWRKRDGNAGLHYVSWNLMCRPRDCGGLGINSCYKHAGTLRAKLAWRYIQNE</sequence>
<gene>
    <name evidence="2" type="ORF">MA16_Dca025737</name>
</gene>
<feature type="signal peptide" evidence="1">
    <location>
        <begin position="1"/>
        <end position="23"/>
    </location>
</feature>
<evidence type="ECO:0000256" key="1">
    <source>
        <dbReference type="SAM" id="SignalP"/>
    </source>
</evidence>
<evidence type="ECO:0000313" key="3">
    <source>
        <dbReference type="Proteomes" id="UP000233837"/>
    </source>
</evidence>
<accession>A0A2I0WSN1</accession>
<reference evidence="2 3" key="2">
    <citation type="journal article" date="2017" name="Nature">
        <title>The Apostasia genome and the evolution of orchids.</title>
        <authorList>
            <person name="Zhang G.Q."/>
            <person name="Liu K.W."/>
            <person name="Li Z."/>
            <person name="Lohaus R."/>
            <person name="Hsiao Y.Y."/>
            <person name="Niu S.C."/>
            <person name="Wang J.Y."/>
            <person name="Lin Y.C."/>
            <person name="Xu Q."/>
            <person name="Chen L.J."/>
            <person name="Yoshida K."/>
            <person name="Fujiwara S."/>
            <person name="Wang Z.W."/>
            <person name="Zhang Y.Q."/>
            <person name="Mitsuda N."/>
            <person name="Wang M."/>
            <person name="Liu G.H."/>
            <person name="Pecoraro L."/>
            <person name="Huang H.X."/>
            <person name="Xiao X.J."/>
            <person name="Lin M."/>
            <person name="Wu X.Y."/>
            <person name="Wu W.L."/>
            <person name="Chen Y.Y."/>
            <person name="Chang S.B."/>
            <person name="Sakamoto S."/>
            <person name="Ohme-Takagi M."/>
            <person name="Yagi M."/>
            <person name="Zeng S.J."/>
            <person name="Shen C.Y."/>
            <person name="Yeh C.M."/>
            <person name="Luo Y.B."/>
            <person name="Tsai W.C."/>
            <person name="Van de Peer Y."/>
            <person name="Liu Z.J."/>
        </authorList>
    </citation>
    <scope>NUCLEOTIDE SEQUENCE [LARGE SCALE GENOMIC DNA]</scope>
    <source>
        <tissue evidence="2">The whole plant</tissue>
    </source>
</reference>
<dbReference type="PANTHER" id="PTHR33116">
    <property type="entry name" value="REVERSE TRANSCRIPTASE ZINC-BINDING DOMAIN-CONTAINING PROTEIN-RELATED-RELATED"/>
    <property type="match status" value="1"/>
</dbReference>
<keyword evidence="1" id="KW-0732">Signal</keyword>
<proteinExistence type="predicted"/>
<dbReference type="PANTHER" id="PTHR33116:SF78">
    <property type="entry name" value="OS12G0587133 PROTEIN"/>
    <property type="match status" value="1"/>
</dbReference>
<protein>
    <submittedName>
        <fullName evidence="2">Ribonuclease H protein</fullName>
    </submittedName>
</protein>
<keyword evidence="3" id="KW-1185">Reference proteome</keyword>
<organism evidence="2 3">
    <name type="scientific">Dendrobium catenatum</name>
    <dbReference type="NCBI Taxonomy" id="906689"/>
    <lineage>
        <taxon>Eukaryota</taxon>
        <taxon>Viridiplantae</taxon>
        <taxon>Streptophyta</taxon>
        <taxon>Embryophyta</taxon>
        <taxon>Tracheophyta</taxon>
        <taxon>Spermatophyta</taxon>
        <taxon>Magnoliopsida</taxon>
        <taxon>Liliopsida</taxon>
        <taxon>Asparagales</taxon>
        <taxon>Orchidaceae</taxon>
        <taxon>Epidendroideae</taxon>
        <taxon>Malaxideae</taxon>
        <taxon>Dendrobiinae</taxon>
        <taxon>Dendrobium</taxon>
    </lineage>
</organism>
<name>A0A2I0WSN1_9ASPA</name>
<evidence type="ECO:0000313" key="2">
    <source>
        <dbReference type="EMBL" id="PKU78656.1"/>
    </source>
</evidence>
<reference evidence="2 3" key="1">
    <citation type="journal article" date="2016" name="Sci. Rep.">
        <title>The Dendrobium catenatum Lindl. genome sequence provides insights into polysaccharide synthase, floral development and adaptive evolution.</title>
        <authorList>
            <person name="Zhang G.Q."/>
            <person name="Xu Q."/>
            <person name="Bian C."/>
            <person name="Tsai W.C."/>
            <person name="Yeh C.M."/>
            <person name="Liu K.W."/>
            <person name="Yoshida K."/>
            <person name="Zhang L.S."/>
            <person name="Chang S.B."/>
            <person name="Chen F."/>
            <person name="Shi Y."/>
            <person name="Su Y.Y."/>
            <person name="Zhang Y.Q."/>
            <person name="Chen L.J."/>
            <person name="Yin Y."/>
            <person name="Lin M."/>
            <person name="Huang H."/>
            <person name="Deng H."/>
            <person name="Wang Z.W."/>
            <person name="Zhu S.L."/>
            <person name="Zhao X."/>
            <person name="Deng C."/>
            <person name="Niu S.C."/>
            <person name="Huang J."/>
            <person name="Wang M."/>
            <person name="Liu G.H."/>
            <person name="Yang H.J."/>
            <person name="Xiao X.J."/>
            <person name="Hsiao Y.Y."/>
            <person name="Wu W.L."/>
            <person name="Chen Y.Y."/>
            <person name="Mitsuda N."/>
            <person name="Ohme-Takagi M."/>
            <person name="Luo Y.B."/>
            <person name="Van de Peer Y."/>
            <person name="Liu Z.J."/>
        </authorList>
    </citation>
    <scope>NUCLEOTIDE SEQUENCE [LARGE SCALE GENOMIC DNA]</scope>
    <source>
        <tissue evidence="2">The whole plant</tissue>
    </source>
</reference>